<proteinExistence type="inferred from homology"/>
<feature type="transmembrane region" description="Helical" evidence="4">
    <location>
        <begin position="131"/>
        <end position="151"/>
    </location>
</feature>
<sequence>MDWVMVTGGTRGLGLAICKELIAEGYQVVAIGRALSPELQAELDHSAGRLKFERFDLSQTDAIHDLVTGLCQRYSAAPYGLVNNAALGLDGVLGTQHEREIQQLVAVNVLAPILLTKYAVRQMMTRRRGRVINISSIIASTGFSGLSVYAATKAALVGFTKSLAREVGKAGITVNAIAPGFMATEMTSSLQGEKLDSVVRRTPLGRLVTVKDVAAAAAYLMGEKGGAVTGSVVTIDAGSTA</sequence>
<evidence type="ECO:0000259" key="5">
    <source>
        <dbReference type="SMART" id="SM00822"/>
    </source>
</evidence>
<dbReference type="PANTHER" id="PTHR42879">
    <property type="entry name" value="3-OXOACYL-(ACYL-CARRIER-PROTEIN) REDUCTASE"/>
    <property type="match status" value="1"/>
</dbReference>
<dbReference type="GO" id="GO:0016491">
    <property type="term" value="F:oxidoreductase activity"/>
    <property type="evidence" value="ECO:0007669"/>
    <property type="project" value="UniProtKB-KW"/>
</dbReference>
<keyword evidence="4" id="KW-0472">Membrane</keyword>
<dbReference type="InterPro" id="IPR050259">
    <property type="entry name" value="SDR"/>
</dbReference>
<dbReference type="InterPro" id="IPR057326">
    <property type="entry name" value="KR_dom"/>
</dbReference>
<dbReference type="Pfam" id="PF00106">
    <property type="entry name" value="adh_short"/>
    <property type="match status" value="1"/>
</dbReference>
<dbReference type="PANTHER" id="PTHR42879:SF2">
    <property type="entry name" value="3-OXOACYL-[ACYL-CARRIER-PROTEIN] REDUCTASE FABG"/>
    <property type="match status" value="1"/>
</dbReference>
<keyword evidence="2" id="KW-0560">Oxidoreductase</keyword>
<keyword evidence="7" id="KW-1185">Reference proteome</keyword>
<evidence type="ECO:0000313" key="6">
    <source>
        <dbReference type="EMBL" id="MBJ6727565.1"/>
    </source>
</evidence>
<evidence type="ECO:0000256" key="1">
    <source>
        <dbReference type="ARBA" id="ARBA00006484"/>
    </source>
</evidence>
<dbReference type="InterPro" id="IPR002347">
    <property type="entry name" value="SDR_fam"/>
</dbReference>
<dbReference type="PRINTS" id="PR00080">
    <property type="entry name" value="SDRFAMILY"/>
</dbReference>
<dbReference type="EMBL" id="JAEMHM010000025">
    <property type="protein sequence ID" value="MBJ6727565.1"/>
    <property type="molecule type" value="Genomic_DNA"/>
</dbReference>
<dbReference type="InterPro" id="IPR020904">
    <property type="entry name" value="Sc_DH/Rdtase_CS"/>
</dbReference>
<keyword evidence="4" id="KW-0812">Transmembrane</keyword>
<dbReference type="Proteomes" id="UP000636888">
    <property type="component" value="Unassembled WGS sequence"/>
</dbReference>
<gene>
    <name evidence="6" type="ORF">JFN93_22855</name>
</gene>
<dbReference type="AlphaFoldDB" id="A0A8J7M2N5"/>
<dbReference type="PROSITE" id="PS00061">
    <property type="entry name" value="ADH_SHORT"/>
    <property type="match status" value="1"/>
</dbReference>
<evidence type="ECO:0000256" key="2">
    <source>
        <dbReference type="ARBA" id="ARBA00023002"/>
    </source>
</evidence>
<reference evidence="6" key="1">
    <citation type="submission" date="2020-12" db="EMBL/GenBank/DDBJ databases">
        <title>Geomonas sp. Red875, isolated from river sediment.</title>
        <authorList>
            <person name="Xu Z."/>
            <person name="Zhang Z."/>
            <person name="Masuda Y."/>
            <person name="Itoh H."/>
            <person name="Senoo K."/>
        </authorList>
    </citation>
    <scope>NUCLEOTIDE SEQUENCE</scope>
    <source>
        <strain evidence="6">Red875</strain>
    </source>
</reference>
<dbReference type="GO" id="GO:0032787">
    <property type="term" value="P:monocarboxylic acid metabolic process"/>
    <property type="evidence" value="ECO:0007669"/>
    <property type="project" value="UniProtKB-ARBA"/>
</dbReference>
<dbReference type="SUPFAM" id="SSF51735">
    <property type="entry name" value="NAD(P)-binding Rossmann-fold domains"/>
    <property type="match status" value="1"/>
</dbReference>
<dbReference type="FunFam" id="3.40.50.720:FF:000173">
    <property type="entry name" value="3-oxoacyl-[acyl-carrier protein] reductase"/>
    <property type="match status" value="1"/>
</dbReference>
<feature type="domain" description="Ketoreductase" evidence="5">
    <location>
        <begin position="2"/>
        <end position="180"/>
    </location>
</feature>
<protein>
    <submittedName>
        <fullName evidence="6">SDR family oxidoreductase</fullName>
    </submittedName>
</protein>
<comment type="caution">
    <text evidence="6">The sequence shown here is derived from an EMBL/GenBank/DDBJ whole genome shotgun (WGS) entry which is preliminary data.</text>
</comment>
<evidence type="ECO:0000256" key="4">
    <source>
        <dbReference type="SAM" id="Phobius"/>
    </source>
</evidence>
<dbReference type="RefSeq" id="WP_199386701.1">
    <property type="nucleotide sequence ID" value="NZ_JAEMHM010000025.1"/>
</dbReference>
<organism evidence="6 7">
    <name type="scientific">Geomesophilobacter sediminis</name>
    <dbReference type="NCBI Taxonomy" id="2798584"/>
    <lineage>
        <taxon>Bacteria</taxon>
        <taxon>Pseudomonadati</taxon>
        <taxon>Thermodesulfobacteriota</taxon>
        <taxon>Desulfuromonadia</taxon>
        <taxon>Geobacterales</taxon>
        <taxon>Geobacteraceae</taxon>
        <taxon>Geomesophilobacter</taxon>
    </lineage>
</organism>
<accession>A0A8J7M2N5</accession>
<dbReference type="Gene3D" id="3.40.50.720">
    <property type="entry name" value="NAD(P)-binding Rossmann-like Domain"/>
    <property type="match status" value="1"/>
</dbReference>
<evidence type="ECO:0000313" key="7">
    <source>
        <dbReference type="Proteomes" id="UP000636888"/>
    </source>
</evidence>
<evidence type="ECO:0000256" key="3">
    <source>
        <dbReference type="RuleBase" id="RU000363"/>
    </source>
</evidence>
<dbReference type="SMART" id="SM00822">
    <property type="entry name" value="PKS_KR"/>
    <property type="match status" value="1"/>
</dbReference>
<dbReference type="InterPro" id="IPR036291">
    <property type="entry name" value="NAD(P)-bd_dom_sf"/>
</dbReference>
<keyword evidence="4" id="KW-1133">Transmembrane helix</keyword>
<comment type="similarity">
    <text evidence="1 3">Belongs to the short-chain dehydrogenases/reductases (SDR) family.</text>
</comment>
<name>A0A8J7M2N5_9BACT</name>
<dbReference type="PRINTS" id="PR00081">
    <property type="entry name" value="GDHRDH"/>
</dbReference>